<feature type="transmembrane region" description="Helical" evidence="1">
    <location>
        <begin position="52"/>
        <end position="73"/>
    </location>
</feature>
<accession>A0A0M3HUN4</accession>
<keyword evidence="1" id="KW-0472">Membrane</keyword>
<evidence type="ECO:0000313" key="2">
    <source>
        <dbReference type="Proteomes" id="UP000036681"/>
    </source>
</evidence>
<reference evidence="3" key="1">
    <citation type="submission" date="2017-02" db="UniProtKB">
        <authorList>
            <consortium name="WormBaseParasite"/>
        </authorList>
    </citation>
    <scope>IDENTIFICATION</scope>
</reference>
<evidence type="ECO:0000256" key="1">
    <source>
        <dbReference type="SAM" id="Phobius"/>
    </source>
</evidence>
<dbReference type="Proteomes" id="UP000036681">
    <property type="component" value="Unplaced"/>
</dbReference>
<proteinExistence type="predicted"/>
<name>A0A0M3HUN4_ASCLU</name>
<organism evidence="2 3">
    <name type="scientific">Ascaris lumbricoides</name>
    <name type="common">Giant roundworm</name>
    <dbReference type="NCBI Taxonomy" id="6252"/>
    <lineage>
        <taxon>Eukaryota</taxon>
        <taxon>Metazoa</taxon>
        <taxon>Ecdysozoa</taxon>
        <taxon>Nematoda</taxon>
        <taxon>Chromadorea</taxon>
        <taxon>Rhabditida</taxon>
        <taxon>Spirurina</taxon>
        <taxon>Ascaridomorpha</taxon>
        <taxon>Ascaridoidea</taxon>
        <taxon>Ascarididae</taxon>
        <taxon>Ascaris</taxon>
    </lineage>
</organism>
<keyword evidence="1" id="KW-1133">Transmembrane helix</keyword>
<dbReference type="AlphaFoldDB" id="A0A0M3HUN4"/>
<dbReference type="WBParaSite" id="ALUE_0000653301-mRNA-1">
    <property type="protein sequence ID" value="ALUE_0000653301-mRNA-1"/>
    <property type="gene ID" value="ALUE_0000653301"/>
</dbReference>
<protein>
    <submittedName>
        <fullName evidence="3">CNNM transmembrane domain-containing protein</fullName>
    </submittedName>
</protein>
<evidence type="ECO:0000313" key="3">
    <source>
        <dbReference type="WBParaSite" id="ALUE_0000653301-mRNA-1"/>
    </source>
</evidence>
<keyword evidence="1" id="KW-0812">Transmembrane</keyword>
<feature type="transmembrane region" description="Helical" evidence="1">
    <location>
        <begin position="12"/>
        <end position="32"/>
    </location>
</feature>
<keyword evidence="2" id="KW-1185">Reference proteome</keyword>
<sequence>MKGHGGFCSENWRAICFLLMLPFICFLCAVISLEIEETVNGCEDDTPYAHRLPFIISSLLASSAMELMMIPVAQHKLIKISHSNQRLLTKLSCCSSLLAFLSNLTNSPSSDSNGVDGDGTHLAFFDAIIPTLQGTVDFRAGILIASL</sequence>